<dbReference type="AlphaFoldDB" id="A0ABD6RWD5"/>
<protein>
    <submittedName>
        <fullName evidence="1">Uncharacterized protein</fullName>
    </submittedName>
</protein>
<sequence length="263" mass="30375">MIPKEKISCEVPQGYKIIGGGWYYSDTISPPPYIFPKSITEMVAELKHFEINNEFVWFYVITLFDPSDDWDVTLFNESVTGNKSVRKTIPEDYFLTSGWVSFNAFDHNEKPLNFRNQSMCMTGILSSYPVDMHTWEVEINDIQTDVVKNWDLTVWIIGIKSKFNNKLQTLITIKEDFTYNIAWSGNVLTSGGIKLSPPSEGTQMYTLLSNCYPVILEDNFIPKSWNIYWQDPATQHDLTKFSKYAVEIKGEGLKENYLPPIIK</sequence>
<name>A0ABD6RWD5_BACTU</name>
<organism evidence="1 2">
    <name type="scientific">Bacillus thuringiensis</name>
    <dbReference type="NCBI Taxonomy" id="1428"/>
    <lineage>
        <taxon>Bacteria</taxon>
        <taxon>Bacillati</taxon>
        <taxon>Bacillota</taxon>
        <taxon>Bacilli</taxon>
        <taxon>Bacillales</taxon>
        <taxon>Bacillaceae</taxon>
        <taxon>Bacillus</taxon>
        <taxon>Bacillus cereus group</taxon>
    </lineage>
</organism>
<comment type="caution">
    <text evidence="1">The sequence shown here is derived from an EMBL/GenBank/DDBJ whole genome shotgun (WGS) entry which is preliminary data.</text>
</comment>
<dbReference type="EMBL" id="NTYF01000150">
    <property type="protein sequence ID" value="PER44118.1"/>
    <property type="molecule type" value="Genomic_DNA"/>
</dbReference>
<dbReference type="Proteomes" id="UP000219897">
    <property type="component" value="Unassembled WGS sequence"/>
</dbReference>
<gene>
    <name evidence="1" type="ORF">CN495_28970</name>
</gene>
<proteinExistence type="predicted"/>
<evidence type="ECO:0000313" key="1">
    <source>
        <dbReference type="EMBL" id="PER44118.1"/>
    </source>
</evidence>
<reference evidence="1 2" key="1">
    <citation type="submission" date="2017-09" db="EMBL/GenBank/DDBJ databases">
        <title>Large-scale bioinformatics analysis of Bacillus genomes uncovers conserved roles of natural products in bacterial physiology.</title>
        <authorList>
            <consortium name="Agbiome Team Llc"/>
            <person name="Bleich R.M."/>
            <person name="Kirk G.J."/>
            <person name="Santa Maria K.C."/>
            <person name="Allen S.E."/>
            <person name="Farag S."/>
            <person name="Shank E.A."/>
            <person name="Bowers A."/>
        </authorList>
    </citation>
    <scope>NUCLEOTIDE SEQUENCE [LARGE SCALE GENOMIC DNA]</scope>
    <source>
        <strain evidence="1 2">AFS005140</strain>
    </source>
</reference>
<accession>A0ABD6RWD5</accession>
<dbReference type="RefSeq" id="WP_098223075.1">
    <property type="nucleotide sequence ID" value="NZ_NTVJ01000108.1"/>
</dbReference>
<evidence type="ECO:0000313" key="2">
    <source>
        <dbReference type="Proteomes" id="UP000219897"/>
    </source>
</evidence>